<dbReference type="Gene3D" id="3.90.1150.10">
    <property type="entry name" value="Aspartate Aminotransferase, domain 1"/>
    <property type="match status" value="1"/>
</dbReference>
<dbReference type="RefSeq" id="WP_008829524.1">
    <property type="nucleotide sequence ID" value="NZ_JFYZ01000001.1"/>
</dbReference>
<comment type="cofactor">
    <cofactor evidence="1">
        <name>pyridoxal 5'-phosphate</name>
        <dbReference type="ChEBI" id="CHEBI:597326"/>
    </cofactor>
</comment>
<dbReference type="CDD" id="cd00609">
    <property type="entry name" value="AAT_like"/>
    <property type="match status" value="1"/>
</dbReference>
<name>A0A031K5A3_9SPHN</name>
<dbReference type="Pfam" id="PF00155">
    <property type="entry name" value="Aminotran_1_2"/>
    <property type="match status" value="1"/>
</dbReference>
<keyword evidence="6 10" id="KW-0808">Transferase</keyword>
<evidence type="ECO:0000256" key="3">
    <source>
        <dbReference type="ARBA" id="ARBA00011738"/>
    </source>
</evidence>
<evidence type="ECO:0000259" key="9">
    <source>
        <dbReference type="Pfam" id="PF00155"/>
    </source>
</evidence>
<comment type="caution">
    <text evidence="10">The sequence shown here is derived from an EMBL/GenBank/DDBJ whole genome shotgun (WGS) entry which is preliminary data.</text>
</comment>
<proteinExistence type="inferred from homology"/>
<dbReference type="InterPro" id="IPR015421">
    <property type="entry name" value="PyrdxlP-dep_Trfase_major"/>
</dbReference>
<protein>
    <recommendedName>
        <fullName evidence="4">aspartate transaminase</fullName>
        <ecNumber evidence="4">2.6.1.1</ecNumber>
    </recommendedName>
</protein>
<reference evidence="10 11" key="1">
    <citation type="submission" date="2014-03" db="EMBL/GenBank/DDBJ databases">
        <title>Whole genome sequence of Novosphingobium resinovorum KF1.</title>
        <authorList>
            <person name="Gan H.M."/>
            <person name="Gan H.Y."/>
            <person name="Chew T.H."/>
            <person name="Savka M.A."/>
        </authorList>
    </citation>
    <scope>NUCLEOTIDE SEQUENCE [LARGE SCALE GENOMIC DNA]</scope>
    <source>
        <strain evidence="10 11">KF1</strain>
    </source>
</reference>
<dbReference type="GO" id="GO:0004069">
    <property type="term" value="F:L-aspartate:2-oxoglutarate aminotransferase activity"/>
    <property type="evidence" value="ECO:0007669"/>
    <property type="project" value="UniProtKB-EC"/>
</dbReference>
<gene>
    <name evidence="10" type="ORF">BV97_00176</name>
</gene>
<dbReference type="GO" id="GO:0030170">
    <property type="term" value="F:pyridoxal phosphate binding"/>
    <property type="evidence" value="ECO:0007669"/>
    <property type="project" value="InterPro"/>
</dbReference>
<dbReference type="PATRIC" id="fig|158500.4.peg.184"/>
<comment type="catalytic activity">
    <reaction evidence="8">
        <text>L-aspartate + 2-oxoglutarate = oxaloacetate + L-glutamate</text>
        <dbReference type="Rhea" id="RHEA:21824"/>
        <dbReference type="ChEBI" id="CHEBI:16452"/>
        <dbReference type="ChEBI" id="CHEBI:16810"/>
        <dbReference type="ChEBI" id="CHEBI:29985"/>
        <dbReference type="ChEBI" id="CHEBI:29991"/>
        <dbReference type="EC" id="2.6.1.1"/>
    </reaction>
</comment>
<evidence type="ECO:0000313" key="11">
    <source>
        <dbReference type="Proteomes" id="UP000024329"/>
    </source>
</evidence>
<organism evidence="10 11">
    <name type="scientific">Novosphingobium resinovorum</name>
    <dbReference type="NCBI Taxonomy" id="158500"/>
    <lineage>
        <taxon>Bacteria</taxon>
        <taxon>Pseudomonadati</taxon>
        <taxon>Pseudomonadota</taxon>
        <taxon>Alphaproteobacteria</taxon>
        <taxon>Sphingomonadales</taxon>
        <taxon>Sphingomonadaceae</taxon>
        <taxon>Novosphingobium</taxon>
    </lineage>
</organism>
<evidence type="ECO:0000313" key="10">
    <source>
        <dbReference type="EMBL" id="EZP84425.1"/>
    </source>
</evidence>
<keyword evidence="5 10" id="KW-0032">Aminotransferase</keyword>
<dbReference type="InterPro" id="IPR015424">
    <property type="entry name" value="PyrdxlP-dep_Trfase"/>
</dbReference>
<dbReference type="FunFam" id="3.40.640.10:FF:000033">
    <property type="entry name" value="Aspartate aminotransferase"/>
    <property type="match status" value="1"/>
</dbReference>
<dbReference type="eggNOG" id="COG0436">
    <property type="taxonomic scope" value="Bacteria"/>
</dbReference>
<dbReference type="Proteomes" id="UP000024329">
    <property type="component" value="Unassembled WGS sequence"/>
</dbReference>
<dbReference type="EC" id="2.6.1.1" evidence="4"/>
<dbReference type="EMBL" id="JFYZ01000001">
    <property type="protein sequence ID" value="EZP84425.1"/>
    <property type="molecule type" value="Genomic_DNA"/>
</dbReference>
<evidence type="ECO:0000256" key="6">
    <source>
        <dbReference type="ARBA" id="ARBA00022679"/>
    </source>
</evidence>
<evidence type="ECO:0000256" key="4">
    <source>
        <dbReference type="ARBA" id="ARBA00012753"/>
    </source>
</evidence>
<dbReference type="InterPro" id="IPR051326">
    <property type="entry name" value="Kynurenine-oxoglutarate_AT"/>
</dbReference>
<dbReference type="GO" id="GO:0016212">
    <property type="term" value="F:kynurenine-oxoglutarate transaminase activity"/>
    <property type="evidence" value="ECO:0007669"/>
    <property type="project" value="TreeGrafter"/>
</dbReference>
<dbReference type="AlphaFoldDB" id="A0A031K5A3"/>
<dbReference type="PANTHER" id="PTHR43807">
    <property type="entry name" value="FI04487P"/>
    <property type="match status" value="1"/>
</dbReference>
<dbReference type="GO" id="GO:0005737">
    <property type="term" value="C:cytoplasm"/>
    <property type="evidence" value="ECO:0007669"/>
    <property type="project" value="TreeGrafter"/>
</dbReference>
<evidence type="ECO:0000256" key="2">
    <source>
        <dbReference type="ARBA" id="ARBA00007441"/>
    </source>
</evidence>
<sequence length="393" mass="41761">MKTRPRIHPVYAEMGTTVFERMSALARETGAINLGQGFPDGPPPAPLLEAAARALHEQSNQYPPGVGLPALREAVCAHYARTQGLALAPSEVVVTSGATEAIAAAVLALVSEGDEVILFQPAYDAYAPMVRRAGGVPVSVLLQLPHFRYDAAALEAAVTPRTRAIMLNDPLNPAGTVASADELAMIARFCTRHDLVAICDEVWEQVRFDGAAHRSLMACEGMAERVVKIGSAGKIFGLTGWKIGWMAAKGDLGSALARVHQFLTFTTAVPLQWAVAEGLERADILDGLHADWAASRARLKAGLEAAGLTVLPNAATWFLCIDLAASGIALTDREFSERALREAGVATVPVSALYESGQNGQGAPSHIVRLCFTKPDDVLDEALERISAWVRGL</sequence>
<evidence type="ECO:0000256" key="5">
    <source>
        <dbReference type="ARBA" id="ARBA00022576"/>
    </source>
</evidence>
<accession>A0A031K5A3</accession>
<comment type="subunit">
    <text evidence="3">Homodimer.</text>
</comment>
<feature type="domain" description="Aminotransferase class I/classII large" evidence="9">
    <location>
        <begin position="31"/>
        <end position="386"/>
    </location>
</feature>
<dbReference type="NCBIfam" id="NF006488">
    <property type="entry name" value="PRK08912.1"/>
    <property type="match status" value="1"/>
</dbReference>
<comment type="similarity">
    <text evidence="2">Belongs to the class-I pyridoxal-phosphate-dependent aminotransferase family.</text>
</comment>
<keyword evidence="7" id="KW-0663">Pyridoxal phosphate</keyword>
<dbReference type="STRING" id="158500.BES08_00960"/>
<dbReference type="SUPFAM" id="SSF53383">
    <property type="entry name" value="PLP-dependent transferases"/>
    <property type="match status" value="1"/>
</dbReference>
<dbReference type="InterPro" id="IPR004839">
    <property type="entry name" value="Aminotransferase_I/II_large"/>
</dbReference>
<dbReference type="InterPro" id="IPR015422">
    <property type="entry name" value="PyrdxlP-dep_Trfase_small"/>
</dbReference>
<evidence type="ECO:0000256" key="1">
    <source>
        <dbReference type="ARBA" id="ARBA00001933"/>
    </source>
</evidence>
<evidence type="ECO:0000256" key="7">
    <source>
        <dbReference type="ARBA" id="ARBA00022898"/>
    </source>
</evidence>
<evidence type="ECO:0000256" key="8">
    <source>
        <dbReference type="ARBA" id="ARBA00049185"/>
    </source>
</evidence>
<dbReference type="Gene3D" id="3.40.640.10">
    <property type="entry name" value="Type I PLP-dependent aspartate aminotransferase-like (Major domain)"/>
    <property type="match status" value="1"/>
</dbReference>
<dbReference type="PANTHER" id="PTHR43807:SF20">
    <property type="entry name" value="FI04487P"/>
    <property type="match status" value="1"/>
</dbReference>